<evidence type="ECO:0000313" key="3">
    <source>
        <dbReference type="Proteomes" id="UP001176961"/>
    </source>
</evidence>
<gene>
    <name evidence="2" type="ORF">CYNAS_LOCUS3779</name>
</gene>
<proteinExistence type="predicted"/>
<keyword evidence="3" id="KW-1185">Reference proteome</keyword>
<reference evidence="2" key="1">
    <citation type="submission" date="2023-07" db="EMBL/GenBank/DDBJ databases">
        <authorList>
            <consortium name="CYATHOMIX"/>
        </authorList>
    </citation>
    <scope>NUCLEOTIDE SEQUENCE</scope>
    <source>
        <strain evidence="2">N/A</strain>
    </source>
</reference>
<sequence>MPQVNIFQACCTILLFVTPSATISLSQCLCPWRDIYDHHLCPTNGTCNLEIKNAIIFTRPPLCPMIINCDSWARFYKKTQYVRFQFSDGTDLHVELDSIHQSDIQCINGQWLYVVIGSPAYYKTLRHLVCYIAKRT</sequence>
<evidence type="ECO:0000256" key="1">
    <source>
        <dbReference type="SAM" id="SignalP"/>
    </source>
</evidence>
<protein>
    <recommendedName>
        <fullName evidence="4">Secreted protein</fullName>
    </recommendedName>
</protein>
<evidence type="ECO:0000313" key="2">
    <source>
        <dbReference type="EMBL" id="CAJ0591796.1"/>
    </source>
</evidence>
<accession>A0AA36DR19</accession>
<dbReference type="Proteomes" id="UP001176961">
    <property type="component" value="Unassembled WGS sequence"/>
</dbReference>
<name>A0AA36DR19_CYLNA</name>
<feature type="chain" id="PRO_5041380435" description="Secreted protein" evidence="1">
    <location>
        <begin position="23"/>
        <end position="136"/>
    </location>
</feature>
<feature type="signal peptide" evidence="1">
    <location>
        <begin position="1"/>
        <end position="22"/>
    </location>
</feature>
<comment type="caution">
    <text evidence="2">The sequence shown here is derived from an EMBL/GenBank/DDBJ whole genome shotgun (WGS) entry which is preliminary data.</text>
</comment>
<organism evidence="2 3">
    <name type="scientific">Cylicocyclus nassatus</name>
    <name type="common">Nematode worm</name>
    <dbReference type="NCBI Taxonomy" id="53992"/>
    <lineage>
        <taxon>Eukaryota</taxon>
        <taxon>Metazoa</taxon>
        <taxon>Ecdysozoa</taxon>
        <taxon>Nematoda</taxon>
        <taxon>Chromadorea</taxon>
        <taxon>Rhabditida</taxon>
        <taxon>Rhabditina</taxon>
        <taxon>Rhabditomorpha</taxon>
        <taxon>Strongyloidea</taxon>
        <taxon>Strongylidae</taxon>
        <taxon>Cylicocyclus</taxon>
    </lineage>
</organism>
<keyword evidence="1" id="KW-0732">Signal</keyword>
<dbReference type="AlphaFoldDB" id="A0AA36DR19"/>
<evidence type="ECO:0008006" key="4">
    <source>
        <dbReference type="Google" id="ProtNLM"/>
    </source>
</evidence>
<dbReference type="EMBL" id="CATQJL010000001">
    <property type="protein sequence ID" value="CAJ0591796.1"/>
    <property type="molecule type" value="Genomic_DNA"/>
</dbReference>